<dbReference type="PROSITE" id="PS50053">
    <property type="entry name" value="UBIQUITIN_2"/>
    <property type="match status" value="3"/>
</dbReference>
<dbReference type="PANTHER" id="PTHR10666">
    <property type="entry name" value="UBIQUITIN"/>
    <property type="match status" value="1"/>
</dbReference>
<dbReference type="InterPro" id="IPR050158">
    <property type="entry name" value="Ubiquitin_ubiquitin-like"/>
</dbReference>
<evidence type="ECO:0000313" key="2">
    <source>
        <dbReference type="EMBL" id="KAA6384112.1"/>
    </source>
</evidence>
<dbReference type="SUPFAM" id="SSF54236">
    <property type="entry name" value="Ubiquitin-like"/>
    <property type="match status" value="3"/>
</dbReference>
<sequence>MVRRHRCDNLNYIYIQTLTGKTFSFEYNSKDTVLNVKQMIQDQQGIQLNQQRLIFCGRDLEDEKTLENCNIQMGATLLIVMSLQPTELKIFVKTESGKIIELNVFSTDTILSVKQKIEELEKIPIYKQLSKFDGKQLEDEKSLEDCDIKEGETLHLALNQHLPPSERSQNAMKTHDEETITKSIDENINEKSLEQIIEDKVEDKNPCDKKIFIKDEKGKSTELHVKDIDSILKVKQQIEELEKITIDKQLLKFDGNNLENEKTLDCYSIQNEATLDLTIIQDEL</sequence>
<dbReference type="Pfam" id="PF00240">
    <property type="entry name" value="ubiquitin"/>
    <property type="match status" value="3"/>
</dbReference>
<reference evidence="2 3" key="1">
    <citation type="submission" date="2019-03" db="EMBL/GenBank/DDBJ databases">
        <title>Single cell metagenomics reveals metabolic interactions within the superorganism composed of flagellate Streblomastix strix and complex community of Bacteroidetes bacteria on its surface.</title>
        <authorList>
            <person name="Treitli S.C."/>
            <person name="Kolisko M."/>
            <person name="Husnik F."/>
            <person name="Keeling P."/>
            <person name="Hampl V."/>
        </authorList>
    </citation>
    <scope>NUCLEOTIDE SEQUENCE [LARGE SCALE GENOMIC DNA]</scope>
    <source>
        <strain evidence="2">ST1C</strain>
    </source>
</reference>
<evidence type="ECO:0000313" key="3">
    <source>
        <dbReference type="Proteomes" id="UP000324800"/>
    </source>
</evidence>
<dbReference type="CDD" id="cd17039">
    <property type="entry name" value="Ubl_ubiquitin_like"/>
    <property type="match status" value="1"/>
</dbReference>
<dbReference type="Gene3D" id="3.10.20.90">
    <property type="entry name" value="Phosphatidylinositol 3-kinase Catalytic Subunit, Chain A, domain 1"/>
    <property type="match status" value="3"/>
</dbReference>
<dbReference type="SMART" id="SM00213">
    <property type="entry name" value="UBQ"/>
    <property type="match status" value="3"/>
</dbReference>
<dbReference type="OrthoDB" id="419317at2759"/>
<dbReference type="InterPro" id="IPR019954">
    <property type="entry name" value="Ubiquitin_CS"/>
</dbReference>
<feature type="domain" description="Ubiquitin-like" evidence="1">
    <location>
        <begin position="209"/>
        <end position="279"/>
    </location>
</feature>
<dbReference type="InterPro" id="IPR029071">
    <property type="entry name" value="Ubiquitin-like_domsf"/>
</dbReference>
<dbReference type="PRINTS" id="PR00348">
    <property type="entry name" value="UBIQUITIN"/>
</dbReference>
<organism evidence="2 3">
    <name type="scientific">Streblomastix strix</name>
    <dbReference type="NCBI Taxonomy" id="222440"/>
    <lineage>
        <taxon>Eukaryota</taxon>
        <taxon>Metamonada</taxon>
        <taxon>Preaxostyla</taxon>
        <taxon>Oxymonadida</taxon>
        <taxon>Streblomastigidae</taxon>
        <taxon>Streblomastix</taxon>
    </lineage>
</organism>
<dbReference type="AlphaFoldDB" id="A0A5J4VNC7"/>
<dbReference type="InterPro" id="IPR000626">
    <property type="entry name" value="Ubiquitin-like_dom"/>
</dbReference>
<evidence type="ECO:0000259" key="1">
    <source>
        <dbReference type="PROSITE" id="PS50053"/>
    </source>
</evidence>
<name>A0A5J4VNC7_9EUKA</name>
<protein>
    <submittedName>
        <fullName evidence="2">Putative Polyubiquitin UBQ4</fullName>
    </submittedName>
</protein>
<dbReference type="EMBL" id="SNRW01005913">
    <property type="protein sequence ID" value="KAA6384112.1"/>
    <property type="molecule type" value="Genomic_DNA"/>
</dbReference>
<feature type="domain" description="Ubiquitin-like" evidence="1">
    <location>
        <begin position="88"/>
        <end position="160"/>
    </location>
</feature>
<proteinExistence type="predicted"/>
<dbReference type="InterPro" id="IPR019956">
    <property type="entry name" value="Ubiquitin_dom"/>
</dbReference>
<gene>
    <name evidence="2" type="ORF">EZS28_020361</name>
</gene>
<accession>A0A5J4VNC7</accession>
<dbReference type="Proteomes" id="UP000324800">
    <property type="component" value="Unassembled WGS sequence"/>
</dbReference>
<feature type="domain" description="Ubiquitin-like" evidence="1">
    <location>
        <begin position="11"/>
        <end position="82"/>
    </location>
</feature>
<dbReference type="PROSITE" id="PS00299">
    <property type="entry name" value="UBIQUITIN_1"/>
    <property type="match status" value="1"/>
</dbReference>
<comment type="caution">
    <text evidence="2">The sequence shown here is derived from an EMBL/GenBank/DDBJ whole genome shotgun (WGS) entry which is preliminary data.</text>
</comment>